<gene>
    <name evidence="1" type="ORF">K488DRAFT_44190</name>
</gene>
<keyword evidence="2" id="KW-1185">Reference proteome</keyword>
<sequence>YRHSGRTPAPSRHLSRPSYEITKEEIMRLLEENKADHRTTKAKALIRDNYRCMITGEIDMRSLKARLFDTSGLPPVKQIETRTTHCAHIFPESVNQNSKNEDKHDYAGHVWTIIQRFGCGELRDELAGDKMHSLKNIMTLESNIHDAFDSLELWLESTASPSREALCIATDLYEQGEPDTYNVCLQGALGHGNFHNLPEKAVFKSADPQRYELPDPRLLALHAACCKVAWMSGAAGYLEEVNDEDDQSPLDPVSAEALFSRLTDVLLQSPDAALPKVSRAR</sequence>
<comment type="caution">
    <text evidence="1">The sequence shown here is derived from an EMBL/GenBank/DDBJ whole genome shotgun (WGS) entry which is preliminary data.</text>
</comment>
<name>A0ACB8QT38_9AGAM</name>
<organism evidence="1 2">
    <name type="scientific">Vararia minispora EC-137</name>
    <dbReference type="NCBI Taxonomy" id="1314806"/>
    <lineage>
        <taxon>Eukaryota</taxon>
        <taxon>Fungi</taxon>
        <taxon>Dikarya</taxon>
        <taxon>Basidiomycota</taxon>
        <taxon>Agaricomycotina</taxon>
        <taxon>Agaricomycetes</taxon>
        <taxon>Russulales</taxon>
        <taxon>Lachnocladiaceae</taxon>
        <taxon>Vararia</taxon>
    </lineage>
</organism>
<feature type="non-terminal residue" evidence="1">
    <location>
        <position position="1"/>
    </location>
</feature>
<dbReference type="EMBL" id="MU273491">
    <property type="protein sequence ID" value="KAI0034999.1"/>
    <property type="molecule type" value="Genomic_DNA"/>
</dbReference>
<protein>
    <submittedName>
        <fullName evidence="1">Uncharacterized protein</fullName>
    </submittedName>
</protein>
<reference evidence="1" key="1">
    <citation type="submission" date="2021-02" db="EMBL/GenBank/DDBJ databases">
        <authorList>
            <consortium name="DOE Joint Genome Institute"/>
            <person name="Ahrendt S."/>
            <person name="Looney B.P."/>
            <person name="Miyauchi S."/>
            <person name="Morin E."/>
            <person name="Drula E."/>
            <person name="Courty P.E."/>
            <person name="Chicoki N."/>
            <person name="Fauchery L."/>
            <person name="Kohler A."/>
            <person name="Kuo A."/>
            <person name="Labutti K."/>
            <person name="Pangilinan J."/>
            <person name="Lipzen A."/>
            <person name="Riley R."/>
            <person name="Andreopoulos W."/>
            <person name="He G."/>
            <person name="Johnson J."/>
            <person name="Barry K.W."/>
            <person name="Grigoriev I.V."/>
            <person name="Nagy L."/>
            <person name="Hibbett D."/>
            <person name="Henrissat B."/>
            <person name="Matheny P.B."/>
            <person name="Labbe J."/>
            <person name="Martin F."/>
        </authorList>
    </citation>
    <scope>NUCLEOTIDE SEQUENCE</scope>
    <source>
        <strain evidence="1">EC-137</strain>
    </source>
</reference>
<dbReference type="Proteomes" id="UP000814128">
    <property type="component" value="Unassembled WGS sequence"/>
</dbReference>
<accession>A0ACB8QT38</accession>
<evidence type="ECO:0000313" key="1">
    <source>
        <dbReference type="EMBL" id="KAI0034999.1"/>
    </source>
</evidence>
<evidence type="ECO:0000313" key="2">
    <source>
        <dbReference type="Proteomes" id="UP000814128"/>
    </source>
</evidence>
<proteinExistence type="predicted"/>
<reference evidence="1" key="2">
    <citation type="journal article" date="2022" name="New Phytol.">
        <title>Evolutionary transition to the ectomycorrhizal habit in the genomes of a hyperdiverse lineage of mushroom-forming fungi.</title>
        <authorList>
            <person name="Looney B."/>
            <person name="Miyauchi S."/>
            <person name="Morin E."/>
            <person name="Drula E."/>
            <person name="Courty P.E."/>
            <person name="Kohler A."/>
            <person name="Kuo A."/>
            <person name="LaButti K."/>
            <person name="Pangilinan J."/>
            <person name="Lipzen A."/>
            <person name="Riley R."/>
            <person name="Andreopoulos W."/>
            <person name="He G."/>
            <person name="Johnson J."/>
            <person name="Nolan M."/>
            <person name="Tritt A."/>
            <person name="Barry K.W."/>
            <person name="Grigoriev I.V."/>
            <person name="Nagy L.G."/>
            <person name="Hibbett D."/>
            <person name="Henrissat B."/>
            <person name="Matheny P.B."/>
            <person name="Labbe J."/>
            <person name="Martin F.M."/>
        </authorList>
    </citation>
    <scope>NUCLEOTIDE SEQUENCE</scope>
    <source>
        <strain evidence="1">EC-137</strain>
    </source>
</reference>